<sequence length="94" mass="10387">MSVVPVNETELQEKLSKCIAGERVLIEHQGSRFSARIQQAGAQGVRVIPEILIKNATGKPGDIEGVTLPYQDVWELEVKGVVYSRIDEPREKSA</sequence>
<name>A0ABS8DR85_9GAMM</name>
<dbReference type="RefSeq" id="WP_227389427.1">
    <property type="nucleotide sequence ID" value="NZ_JBHSCJ010000010.1"/>
</dbReference>
<accession>A0ABS8DR85</accession>
<dbReference type="EMBL" id="WHVL01000002">
    <property type="protein sequence ID" value="MCB8888760.1"/>
    <property type="molecule type" value="Genomic_DNA"/>
</dbReference>
<organism evidence="1 2">
    <name type="scientific">Vreelandella malpeensis</name>
    <dbReference type="NCBI Taxonomy" id="1172368"/>
    <lineage>
        <taxon>Bacteria</taxon>
        <taxon>Pseudomonadati</taxon>
        <taxon>Pseudomonadota</taxon>
        <taxon>Gammaproteobacteria</taxon>
        <taxon>Oceanospirillales</taxon>
        <taxon>Halomonadaceae</taxon>
        <taxon>Vreelandella</taxon>
    </lineage>
</organism>
<gene>
    <name evidence="1" type="ORF">GEV37_06480</name>
</gene>
<dbReference type="Proteomes" id="UP001319882">
    <property type="component" value="Unassembled WGS sequence"/>
</dbReference>
<comment type="caution">
    <text evidence="1">The sequence shown here is derived from an EMBL/GenBank/DDBJ whole genome shotgun (WGS) entry which is preliminary data.</text>
</comment>
<evidence type="ECO:0000313" key="2">
    <source>
        <dbReference type="Proteomes" id="UP001319882"/>
    </source>
</evidence>
<evidence type="ECO:0000313" key="1">
    <source>
        <dbReference type="EMBL" id="MCB8888760.1"/>
    </source>
</evidence>
<protein>
    <submittedName>
        <fullName evidence="1">Uncharacterized protein</fullName>
    </submittedName>
</protein>
<reference evidence="1 2" key="1">
    <citation type="journal article" date="2021" name="Sci. Rep.">
        <title>Genome analysis of a halophilic bacterium Halomonas malpeensis YU-PRIM-29(T) reveals its exopolysaccharide and pigment producing capabilities.</title>
        <authorList>
            <person name="Athmika"/>
            <person name="Ghate S.D."/>
            <person name="Arun A.B."/>
            <person name="Rao S.S."/>
            <person name="Kumar S.T.A."/>
            <person name="Kandiyil M.K."/>
            <person name="Saptami K."/>
            <person name="Rekha P.D."/>
        </authorList>
    </citation>
    <scope>NUCLEOTIDE SEQUENCE [LARGE SCALE GENOMIC DNA]</scope>
    <source>
        <strain evidence="2">prim 29</strain>
    </source>
</reference>
<keyword evidence="2" id="KW-1185">Reference proteome</keyword>
<proteinExistence type="predicted"/>